<protein>
    <submittedName>
        <fullName evidence="3">Biotin--[acetyl-CoA-carboxylase] ligase</fullName>
        <ecNumber evidence="3">6.3.4.15</ecNumber>
    </submittedName>
</protein>
<evidence type="ECO:0000259" key="2">
    <source>
        <dbReference type="PROSITE" id="PS51733"/>
    </source>
</evidence>
<organism evidence="3 4">
    <name type="scientific">Lacticaseibacillus hegangensis</name>
    <dbReference type="NCBI Taxonomy" id="2486010"/>
    <lineage>
        <taxon>Bacteria</taxon>
        <taxon>Bacillati</taxon>
        <taxon>Bacillota</taxon>
        <taxon>Bacilli</taxon>
        <taxon>Lactobacillales</taxon>
        <taxon>Lactobacillaceae</taxon>
        <taxon>Lacticaseibacillus</taxon>
    </lineage>
</organism>
<dbReference type="NCBIfam" id="TIGR00121">
    <property type="entry name" value="birA_ligase"/>
    <property type="match status" value="1"/>
</dbReference>
<dbReference type="InterPro" id="IPR004143">
    <property type="entry name" value="BPL_LPL_catalytic"/>
</dbReference>
<evidence type="ECO:0000313" key="3">
    <source>
        <dbReference type="EMBL" id="MFD1441140.1"/>
    </source>
</evidence>
<gene>
    <name evidence="3" type="ORF">ACFQ5K_07120</name>
</gene>
<dbReference type="RefSeq" id="WP_125757569.1">
    <property type="nucleotide sequence ID" value="NZ_JBHTOK010000061.1"/>
</dbReference>
<dbReference type="InterPro" id="IPR004408">
    <property type="entry name" value="Biotin_CoA_COase_ligase"/>
</dbReference>
<dbReference type="PANTHER" id="PTHR12835">
    <property type="entry name" value="BIOTIN PROTEIN LIGASE"/>
    <property type="match status" value="1"/>
</dbReference>
<keyword evidence="4" id="KW-1185">Reference proteome</keyword>
<keyword evidence="1 3" id="KW-0436">Ligase</keyword>
<dbReference type="SUPFAM" id="SSF55681">
    <property type="entry name" value="Class II aaRS and biotin synthetases"/>
    <property type="match status" value="1"/>
</dbReference>
<proteinExistence type="predicted"/>
<accession>A0ABW4CX73</accession>
<dbReference type="PANTHER" id="PTHR12835:SF5">
    <property type="entry name" value="BIOTIN--PROTEIN LIGASE"/>
    <property type="match status" value="1"/>
</dbReference>
<reference evidence="4" key="1">
    <citation type="journal article" date="2019" name="Int. J. Syst. Evol. Microbiol.">
        <title>The Global Catalogue of Microorganisms (GCM) 10K type strain sequencing project: providing services to taxonomists for standard genome sequencing and annotation.</title>
        <authorList>
            <consortium name="The Broad Institute Genomics Platform"/>
            <consortium name="The Broad Institute Genome Sequencing Center for Infectious Disease"/>
            <person name="Wu L."/>
            <person name="Ma J."/>
        </authorList>
    </citation>
    <scope>NUCLEOTIDE SEQUENCE [LARGE SCALE GENOMIC DNA]</scope>
    <source>
        <strain evidence="4">CCM 8912</strain>
    </source>
</reference>
<feature type="domain" description="BPL/LPL catalytic" evidence="2">
    <location>
        <begin position="8"/>
        <end position="187"/>
    </location>
</feature>
<dbReference type="Pfam" id="PF03099">
    <property type="entry name" value="BPL_LplA_LipB"/>
    <property type="match status" value="1"/>
</dbReference>
<dbReference type="Gene3D" id="3.30.930.10">
    <property type="entry name" value="Bira Bifunctional Protein, Domain 2"/>
    <property type="match status" value="1"/>
</dbReference>
<evidence type="ECO:0000313" key="4">
    <source>
        <dbReference type="Proteomes" id="UP001597212"/>
    </source>
</evidence>
<dbReference type="PROSITE" id="PS51733">
    <property type="entry name" value="BPL_LPL_CATALYTIC"/>
    <property type="match status" value="1"/>
</dbReference>
<dbReference type="EMBL" id="JBHTOK010000061">
    <property type="protein sequence ID" value="MFD1441140.1"/>
    <property type="molecule type" value="Genomic_DNA"/>
</dbReference>
<dbReference type="EC" id="6.3.4.15" evidence="3"/>
<dbReference type="InterPro" id="IPR045864">
    <property type="entry name" value="aa-tRNA-synth_II/BPL/LPL"/>
</dbReference>
<dbReference type="CDD" id="cd16442">
    <property type="entry name" value="BPL"/>
    <property type="match status" value="1"/>
</dbReference>
<sequence length="249" mass="26942">MLTQSLTHQLPPKWRAGLHVFETIDSTNSEAQRRLDSGEQSPLLLLARAQTAGRGRHARRFESPARTGLYWTLVMAASAQLPLNLITPAAGVALHAAVAKVLAVDTQLKWVNDLLKNDRKVAGILTEVVPAQPRRIMVGVGVNFTKDPRRPEAAAGQQIGSLLDSIPDAATQAALVAQFVARLDGLLVRPTRIMPEFRAAAAWLGQPVSLSEPGHVAKGRLAGFADNGALILETEHGRQQFQDGTLRRQ</sequence>
<dbReference type="Proteomes" id="UP001597212">
    <property type="component" value="Unassembled WGS sequence"/>
</dbReference>
<evidence type="ECO:0000256" key="1">
    <source>
        <dbReference type="ARBA" id="ARBA00022598"/>
    </source>
</evidence>
<dbReference type="GO" id="GO:0004077">
    <property type="term" value="F:biotin--[biotin carboxyl-carrier protein] ligase activity"/>
    <property type="evidence" value="ECO:0007669"/>
    <property type="project" value="UniProtKB-EC"/>
</dbReference>
<name>A0ABW4CX73_9LACO</name>
<comment type="caution">
    <text evidence="3">The sequence shown here is derived from an EMBL/GenBank/DDBJ whole genome shotgun (WGS) entry which is preliminary data.</text>
</comment>